<comment type="similarity">
    <text evidence="1">Belongs to the membrane fusion protein (MFP) (TC 8.A.1) family.</text>
</comment>
<keyword evidence="4" id="KW-1185">Reference proteome</keyword>
<protein>
    <submittedName>
        <fullName evidence="3">Efflux RND transporter periplasmic adaptor subunit</fullName>
    </submittedName>
</protein>
<evidence type="ECO:0000313" key="4">
    <source>
        <dbReference type="Proteomes" id="UP001176468"/>
    </source>
</evidence>
<dbReference type="Pfam" id="PF25989">
    <property type="entry name" value="YknX_C"/>
    <property type="match status" value="1"/>
</dbReference>
<dbReference type="InterPro" id="IPR006143">
    <property type="entry name" value="RND_pump_MFP"/>
</dbReference>
<comment type="caution">
    <text evidence="3">The sequence shown here is derived from an EMBL/GenBank/DDBJ whole genome shotgun (WGS) entry which is preliminary data.</text>
</comment>
<dbReference type="InterPro" id="IPR058637">
    <property type="entry name" value="YknX-like_C"/>
</dbReference>
<dbReference type="Gene3D" id="2.40.50.100">
    <property type="match status" value="1"/>
</dbReference>
<dbReference type="RefSeq" id="WP_304561366.1">
    <property type="nucleotide sequence ID" value="NZ_JAUQSZ010000007.1"/>
</dbReference>
<sequence>MTRLWIAAPMLLLAACSRGGEDKPADPVALVKLAPAMQGEAAQDIALYGAAEAGPAAKMSLVAPAEAKVAAIDAPAGTTVRQGQIVVRLAPSPTTRSDAAKAASDATVADKALARAIRMRGDGLMSDAEVEMARAAAVAANALRASFADRVGGLALRAPAAGIVDTVSVAVGDLLQPAAAVATVTRSGDVRVRFGVDPDTAQTLRPGMTIRIAGNVARAPVSVAIQSVNANVDTQTKLASIYANVPAGSGLRAGEVVSGSVAVMQTGSALTIPYAALLDDAGQPYVYAVSAGVAHRRDVQTDPATGDRVTIRKGLKPGEQVVVEGGTAVEDGMKVRTR</sequence>
<feature type="domain" description="YknX-like C-terminal permuted SH3-like" evidence="2">
    <location>
        <begin position="269"/>
        <end position="336"/>
    </location>
</feature>
<name>A0ABT8ZZA4_9SPHN</name>
<gene>
    <name evidence="3" type="ORF">Q5H94_11260</name>
</gene>
<dbReference type="NCBIfam" id="TIGR01730">
    <property type="entry name" value="RND_mfp"/>
    <property type="match status" value="1"/>
</dbReference>
<dbReference type="PANTHER" id="PTHR30469">
    <property type="entry name" value="MULTIDRUG RESISTANCE PROTEIN MDTA"/>
    <property type="match status" value="1"/>
</dbReference>
<organism evidence="3 4">
    <name type="scientific">Sphingomonas immobilis</name>
    <dbReference type="NCBI Taxonomy" id="3063997"/>
    <lineage>
        <taxon>Bacteria</taxon>
        <taxon>Pseudomonadati</taxon>
        <taxon>Pseudomonadota</taxon>
        <taxon>Alphaproteobacteria</taxon>
        <taxon>Sphingomonadales</taxon>
        <taxon>Sphingomonadaceae</taxon>
        <taxon>Sphingomonas</taxon>
    </lineage>
</organism>
<dbReference type="PANTHER" id="PTHR30469:SF15">
    <property type="entry name" value="HLYD FAMILY OF SECRETION PROTEINS"/>
    <property type="match status" value="1"/>
</dbReference>
<dbReference type="EMBL" id="JAUQSZ010000007">
    <property type="protein sequence ID" value="MDO7842905.1"/>
    <property type="molecule type" value="Genomic_DNA"/>
</dbReference>
<evidence type="ECO:0000313" key="3">
    <source>
        <dbReference type="EMBL" id="MDO7842905.1"/>
    </source>
</evidence>
<reference evidence="3" key="1">
    <citation type="submission" date="2023-07" db="EMBL/GenBank/DDBJ databases">
        <authorList>
            <person name="Kim M.K."/>
        </authorList>
    </citation>
    <scope>NUCLEOTIDE SEQUENCE</scope>
    <source>
        <strain evidence="3">CA1-15</strain>
    </source>
</reference>
<accession>A0ABT8ZZA4</accession>
<dbReference type="SUPFAM" id="SSF111369">
    <property type="entry name" value="HlyD-like secretion proteins"/>
    <property type="match status" value="1"/>
</dbReference>
<dbReference type="PROSITE" id="PS51257">
    <property type="entry name" value="PROKAR_LIPOPROTEIN"/>
    <property type="match status" value="1"/>
</dbReference>
<evidence type="ECO:0000256" key="1">
    <source>
        <dbReference type="ARBA" id="ARBA00009477"/>
    </source>
</evidence>
<dbReference type="Gene3D" id="2.40.420.20">
    <property type="match status" value="1"/>
</dbReference>
<proteinExistence type="inferred from homology"/>
<evidence type="ECO:0000259" key="2">
    <source>
        <dbReference type="Pfam" id="PF25989"/>
    </source>
</evidence>
<dbReference type="Gene3D" id="2.40.30.170">
    <property type="match status" value="1"/>
</dbReference>
<dbReference type="Gene3D" id="1.10.287.470">
    <property type="entry name" value="Helix hairpin bin"/>
    <property type="match status" value="1"/>
</dbReference>
<dbReference type="Proteomes" id="UP001176468">
    <property type="component" value="Unassembled WGS sequence"/>
</dbReference>